<gene>
    <name evidence="1" type="ORF">GcM3_137016</name>
</gene>
<dbReference type="EMBL" id="MCBQ01013795">
    <property type="protein sequence ID" value="RKF63669.1"/>
    <property type="molecule type" value="Genomic_DNA"/>
</dbReference>
<dbReference type="AlphaFoldDB" id="A0A420I1S9"/>
<reference evidence="1 2" key="1">
    <citation type="journal article" date="2018" name="BMC Genomics">
        <title>Comparative genome analyses reveal sequence features reflecting distinct modes of host-adaptation between dicot and monocot powdery mildew.</title>
        <authorList>
            <person name="Wu Y."/>
            <person name="Ma X."/>
            <person name="Pan Z."/>
            <person name="Kale S.D."/>
            <person name="Song Y."/>
            <person name="King H."/>
            <person name="Zhang Q."/>
            <person name="Presley C."/>
            <person name="Deng X."/>
            <person name="Wei C.I."/>
            <person name="Xiao S."/>
        </authorList>
    </citation>
    <scope>NUCLEOTIDE SEQUENCE [LARGE SCALE GENOMIC DNA]</scope>
    <source>
        <strain evidence="1">UMSG3</strain>
    </source>
</reference>
<name>A0A420I1S9_9PEZI</name>
<comment type="caution">
    <text evidence="1">The sequence shown here is derived from an EMBL/GenBank/DDBJ whole genome shotgun (WGS) entry which is preliminary data.</text>
</comment>
<dbReference type="Proteomes" id="UP000283383">
    <property type="component" value="Unassembled WGS sequence"/>
</dbReference>
<proteinExistence type="predicted"/>
<accession>A0A420I1S9</accession>
<evidence type="ECO:0000313" key="2">
    <source>
        <dbReference type="Proteomes" id="UP000283383"/>
    </source>
</evidence>
<evidence type="ECO:0000313" key="1">
    <source>
        <dbReference type="EMBL" id="RKF63669.1"/>
    </source>
</evidence>
<organism evidence="1 2">
    <name type="scientific">Golovinomyces cichoracearum</name>
    <dbReference type="NCBI Taxonomy" id="62708"/>
    <lineage>
        <taxon>Eukaryota</taxon>
        <taxon>Fungi</taxon>
        <taxon>Dikarya</taxon>
        <taxon>Ascomycota</taxon>
        <taxon>Pezizomycotina</taxon>
        <taxon>Leotiomycetes</taxon>
        <taxon>Erysiphales</taxon>
        <taxon>Erysiphaceae</taxon>
        <taxon>Golovinomyces</taxon>
    </lineage>
</organism>
<keyword evidence="2" id="KW-1185">Reference proteome</keyword>
<sequence>MLFGMLSVKEDMNVQYPAVARQYQKVIVPHVSSGESSI</sequence>
<protein>
    <submittedName>
        <fullName evidence="1">Uncharacterized protein</fullName>
    </submittedName>
</protein>